<dbReference type="GO" id="GO:0005829">
    <property type="term" value="C:cytosol"/>
    <property type="evidence" value="ECO:0007669"/>
    <property type="project" value="TreeGrafter"/>
</dbReference>
<protein>
    <recommendedName>
        <fullName evidence="3">Adenosine deaminase</fullName>
    </recommendedName>
</protein>
<dbReference type="AlphaFoldDB" id="A0A1E5ITQ7"/>
<accession>A0A1E5ITQ7</accession>
<dbReference type="PANTHER" id="PTHR11409:SF43">
    <property type="entry name" value="ADENOSINE DEAMINASE"/>
    <property type="match status" value="1"/>
</dbReference>
<gene>
    <name evidence="1" type="ORF">BEL05_15565</name>
</gene>
<reference evidence="1 2" key="1">
    <citation type="submission" date="2016-07" db="EMBL/GenBank/DDBJ databases">
        <title>Whole-genome of two Shewanella species isolated from a digestive organ of sea cucumber Apostichopus japonicus Selenka 1867.</title>
        <authorList>
            <person name="Hong H.-H."/>
            <person name="Choi H."/>
            <person name="Cheon S."/>
            <person name="Oh J.-S."/>
            <person name="Lee H.-G."/>
            <person name="Park C."/>
        </authorList>
    </citation>
    <scope>NUCLEOTIDE SEQUENCE [LARGE SCALE GENOMIC DNA]</scope>
    <source>
        <strain evidence="1 2">CSB03KR</strain>
    </source>
</reference>
<comment type="caution">
    <text evidence="1">The sequence shown here is derived from an EMBL/GenBank/DDBJ whole genome shotgun (WGS) entry which is preliminary data.</text>
</comment>
<dbReference type="PANTHER" id="PTHR11409">
    <property type="entry name" value="ADENOSINE DEAMINASE"/>
    <property type="match status" value="1"/>
</dbReference>
<dbReference type="GO" id="GO:0046103">
    <property type="term" value="P:inosine biosynthetic process"/>
    <property type="evidence" value="ECO:0007669"/>
    <property type="project" value="TreeGrafter"/>
</dbReference>
<dbReference type="InterPro" id="IPR006330">
    <property type="entry name" value="Ado/ade_deaminase"/>
</dbReference>
<dbReference type="EMBL" id="MCBT01000033">
    <property type="protein sequence ID" value="OEG73866.1"/>
    <property type="molecule type" value="Genomic_DNA"/>
</dbReference>
<dbReference type="SUPFAM" id="SSF51556">
    <property type="entry name" value="Metallo-dependent hydrolases"/>
    <property type="match status" value="1"/>
</dbReference>
<dbReference type="GO" id="GO:0004000">
    <property type="term" value="F:adenosine deaminase activity"/>
    <property type="evidence" value="ECO:0007669"/>
    <property type="project" value="TreeGrafter"/>
</dbReference>
<proteinExistence type="predicted"/>
<dbReference type="GO" id="GO:0043103">
    <property type="term" value="P:hypoxanthine salvage"/>
    <property type="evidence" value="ECO:0007669"/>
    <property type="project" value="TreeGrafter"/>
</dbReference>
<dbReference type="Gene3D" id="3.20.20.140">
    <property type="entry name" value="Metal-dependent hydrolases"/>
    <property type="match status" value="2"/>
</dbReference>
<dbReference type="GO" id="GO:0006154">
    <property type="term" value="P:adenosine catabolic process"/>
    <property type="evidence" value="ECO:0007669"/>
    <property type="project" value="TreeGrafter"/>
</dbReference>
<name>A0A1E5ITQ7_SHECO</name>
<evidence type="ECO:0000313" key="1">
    <source>
        <dbReference type="EMBL" id="OEG73866.1"/>
    </source>
</evidence>
<dbReference type="Proteomes" id="UP000095230">
    <property type="component" value="Unassembled WGS sequence"/>
</dbReference>
<dbReference type="OrthoDB" id="8772092at2"/>
<evidence type="ECO:0008006" key="3">
    <source>
        <dbReference type="Google" id="ProtNLM"/>
    </source>
</evidence>
<dbReference type="InterPro" id="IPR032466">
    <property type="entry name" value="Metal_Hydrolase"/>
</dbReference>
<evidence type="ECO:0000313" key="2">
    <source>
        <dbReference type="Proteomes" id="UP000095230"/>
    </source>
</evidence>
<dbReference type="NCBIfam" id="NF041744">
    <property type="entry name" value="RdrB"/>
    <property type="match status" value="1"/>
</dbReference>
<sequence length="858" mass="98101">MLSIDIKWLVPVALINSDRLLEARLSHRPVGSPNFQNGKLKQCMSLALQDYQSYLNGPFRKEDIDFALKEWLSEAGEIDSKLILTKIHRYFLSWNGDRFEVKPQYLEEWLSLIAMLDPAWIIGIGYVDLLNHQVLGIEQVLAALAHQCPSALPKRFDEKAIADNHVHLNGHGHNSLSLLDFSLYLTKKPVTKRSKWPYRPECSLFNSERLDLTLLPLMVNQIFSSLAKGLWSEGVRDFPDWNKLTLSQLNTDILVTLETQNSKTKAQQLLVNSHLADLPEIARWLLIPIALLLEKNNSNKDLSNKIDSFINASNLLRNYMIMSGVGLGTFVDYFSFKFRKPSSKGLNYKAHSLSHDFSAKTHREFRGAPGLVVDEKWKKSRGESTFRLKPTELTKFANELVSKQLDTRSHFVIHFNRSFSKTAPKGNNYQIAFRSQLLTHVRKLQLFFSSVSHADTPLSTDLSAAETISADLRALVRGFDVAGNENELPIEIFAPTLRVLRAAKHEYQSQFEIRLRQPFLTIHAGEDYSHLLSGLRAIDEAVVFCDFKSGDRLGHALALGVDVYDWAKRQQRVYLTAGQHLDNLVWCYHQGLELIQQIPELHAALCVIENKIHRWSGYIYDDINVTPSALFQAWKLRRNCPLMSTLPSQAVGTEWELWVPDIAYIEKNQTNTAVKIWQRYLNKDLMTGSVQSSRYDDVVTIDCRKIGVQAEGEHELCDTLSNGELQLIHAIQDLLIERYSKRQIILEACPTSNIFIGRFKQYVEHPIFRWNPPVSNWLQPGNKFNTFGIRKGPISVCVNTDDAGIMPTTIENEHRILKQTAISDLEVSCFDADIWIDRIRQIGVDIFKSNHLNWITRS</sequence>
<dbReference type="STRING" id="23.BEL05_15565"/>
<dbReference type="RefSeq" id="WP_069671220.1">
    <property type="nucleotide sequence ID" value="NZ_MCBT01000033.1"/>
</dbReference>
<organism evidence="1 2">
    <name type="scientific">Shewanella colwelliana</name>
    <name type="common">Alteromonas colwelliana</name>
    <dbReference type="NCBI Taxonomy" id="23"/>
    <lineage>
        <taxon>Bacteria</taxon>
        <taxon>Pseudomonadati</taxon>
        <taxon>Pseudomonadota</taxon>
        <taxon>Gammaproteobacteria</taxon>
        <taxon>Alteromonadales</taxon>
        <taxon>Shewanellaceae</taxon>
        <taxon>Shewanella</taxon>
    </lineage>
</organism>